<protein>
    <recommendedName>
        <fullName evidence="3">F-box domain-containing protein</fullName>
    </recommendedName>
</protein>
<evidence type="ECO:0000313" key="1">
    <source>
        <dbReference type="EMBL" id="KDQ17094.1"/>
    </source>
</evidence>
<sequence>MPRWKRLVLAAPPHEIRLFLDICTGYTPNLSNLSIELRGEPRSFSDESPILLIPFQRSSEAGLGPPASTSFTNCLPLFPSFGPAVTELAVNATAHITDYINMLLTYPNLVRCDLAGTSWLIDPEHLLGALRLEALQSLCIIDFEWAQAMPGVLRRAFQTCDLLTTINITRGRPEPHSDGGLPSPSNWGWITLPSVKNFTWYASAVAYPLHRLSLPRVQTFRVGNIPYDIAYSLVSPSTQLTSASISDLVGEVPQHASIITFPNLSSLYLGGSLELLGCMSTPHLNALTLTEDNVDHQPPASELLRGLIERPNPLVHELRLYNIGFSDEEAIWCLRRLPHIETLRIQGCLVSDVILHALEIPPPSEQGVDIPLPRLKWAMFILNSRLTAQGIMSLASSRNASPITAMTGAVSDCGLSSRDREMLKILLILLPMEVDRLCFPPSSLLSLVRTARCLIHQPCVYPMSLLCNKKPHPSCVLDVALGRCASRAW</sequence>
<dbReference type="Proteomes" id="UP000027195">
    <property type="component" value="Unassembled WGS sequence"/>
</dbReference>
<reference evidence="2" key="1">
    <citation type="journal article" date="2014" name="Proc. Natl. Acad. Sci. U.S.A.">
        <title>Extensive sampling of basidiomycete genomes demonstrates inadequacy of the white-rot/brown-rot paradigm for wood decay fungi.</title>
        <authorList>
            <person name="Riley R."/>
            <person name="Salamov A.A."/>
            <person name="Brown D.W."/>
            <person name="Nagy L.G."/>
            <person name="Floudas D."/>
            <person name="Held B.W."/>
            <person name="Levasseur A."/>
            <person name="Lombard V."/>
            <person name="Morin E."/>
            <person name="Otillar R."/>
            <person name="Lindquist E.A."/>
            <person name="Sun H."/>
            <person name="LaButti K.M."/>
            <person name="Schmutz J."/>
            <person name="Jabbour D."/>
            <person name="Luo H."/>
            <person name="Baker S.E."/>
            <person name="Pisabarro A.G."/>
            <person name="Walton J.D."/>
            <person name="Blanchette R.A."/>
            <person name="Henrissat B."/>
            <person name="Martin F."/>
            <person name="Cullen D."/>
            <person name="Hibbett D.S."/>
            <person name="Grigoriev I.V."/>
        </authorList>
    </citation>
    <scope>NUCLEOTIDE SEQUENCE [LARGE SCALE GENOMIC DNA]</scope>
    <source>
        <strain evidence="2">FD-172 SS1</strain>
    </source>
</reference>
<dbReference type="EMBL" id="KL198025">
    <property type="protein sequence ID" value="KDQ17094.1"/>
    <property type="molecule type" value="Genomic_DNA"/>
</dbReference>
<dbReference type="HOGENOM" id="CLU_019609_1_0_1"/>
<evidence type="ECO:0000313" key="2">
    <source>
        <dbReference type="Proteomes" id="UP000027195"/>
    </source>
</evidence>
<organism evidence="1 2">
    <name type="scientific">Botryobasidium botryosum (strain FD-172 SS1)</name>
    <dbReference type="NCBI Taxonomy" id="930990"/>
    <lineage>
        <taxon>Eukaryota</taxon>
        <taxon>Fungi</taxon>
        <taxon>Dikarya</taxon>
        <taxon>Basidiomycota</taxon>
        <taxon>Agaricomycotina</taxon>
        <taxon>Agaricomycetes</taxon>
        <taxon>Cantharellales</taxon>
        <taxon>Botryobasidiaceae</taxon>
        <taxon>Botryobasidium</taxon>
    </lineage>
</organism>
<dbReference type="AlphaFoldDB" id="A0A067MNG0"/>
<name>A0A067MNG0_BOTB1</name>
<gene>
    <name evidence="1" type="ORF">BOTBODRAFT_224854</name>
</gene>
<dbReference type="Gene3D" id="3.80.10.10">
    <property type="entry name" value="Ribonuclease Inhibitor"/>
    <property type="match status" value="1"/>
</dbReference>
<proteinExistence type="predicted"/>
<dbReference type="SUPFAM" id="SSF52047">
    <property type="entry name" value="RNI-like"/>
    <property type="match status" value="1"/>
</dbReference>
<evidence type="ECO:0008006" key="3">
    <source>
        <dbReference type="Google" id="ProtNLM"/>
    </source>
</evidence>
<dbReference type="InParanoid" id="A0A067MNG0"/>
<accession>A0A067MNG0</accession>
<keyword evidence="2" id="KW-1185">Reference proteome</keyword>
<dbReference type="InterPro" id="IPR032675">
    <property type="entry name" value="LRR_dom_sf"/>
</dbReference>